<dbReference type="Proteomes" id="UP000621540">
    <property type="component" value="Unassembled WGS sequence"/>
</dbReference>
<dbReference type="RefSeq" id="WP_186982835.1">
    <property type="nucleotide sequence ID" value="NZ_JACOQH010000019.1"/>
</dbReference>
<protein>
    <submittedName>
        <fullName evidence="1">Uncharacterized protein</fullName>
    </submittedName>
</protein>
<evidence type="ECO:0000313" key="1">
    <source>
        <dbReference type="EMBL" id="MBC5754976.1"/>
    </source>
</evidence>
<dbReference type="EMBL" id="JACOQH010000019">
    <property type="protein sequence ID" value="MBC5754976.1"/>
    <property type="molecule type" value="Genomic_DNA"/>
</dbReference>
<sequence length="90" mass="10365">MAFINSHGKKISFDCSELIEELKEDIAEFGGDKIVAVWCKNNEGVTLYTNYDFIEREEPINASELHCGEYIQKMTMTALLILLEKQNEIF</sequence>
<organism evidence="1 2">
    <name type="scientific">Roseburia yibonii</name>
    <dbReference type="NCBI Taxonomy" id="2763063"/>
    <lineage>
        <taxon>Bacteria</taxon>
        <taxon>Bacillati</taxon>
        <taxon>Bacillota</taxon>
        <taxon>Clostridia</taxon>
        <taxon>Lachnospirales</taxon>
        <taxon>Lachnospiraceae</taxon>
        <taxon>Roseburia</taxon>
    </lineage>
</organism>
<keyword evidence="2" id="KW-1185">Reference proteome</keyword>
<evidence type="ECO:0000313" key="2">
    <source>
        <dbReference type="Proteomes" id="UP000621540"/>
    </source>
</evidence>
<proteinExistence type="predicted"/>
<comment type="caution">
    <text evidence="1">The sequence shown here is derived from an EMBL/GenBank/DDBJ whole genome shotgun (WGS) entry which is preliminary data.</text>
</comment>
<accession>A0ABR7IDG8</accession>
<reference evidence="1 2" key="1">
    <citation type="submission" date="2020-08" db="EMBL/GenBank/DDBJ databases">
        <title>Genome public.</title>
        <authorList>
            <person name="Liu C."/>
            <person name="Sun Q."/>
        </authorList>
    </citation>
    <scope>NUCLEOTIDE SEQUENCE [LARGE SCALE GENOMIC DNA]</scope>
    <source>
        <strain evidence="1 2">BX0805</strain>
    </source>
</reference>
<name>A0ABR7IDG8_9FIRM</name>
<gene>
    <name evidence="1" type="ORF">H8Z76_13400</name>
</gene>